<dbReference type="GO" id="GO:0009431">
    <property type="term" value="C:bacterial-type flagellum basal body, MS ring"/>
    <property type="evidence" value="ECO:0007669"/>
    <property type="project" value="InterPro"/>
</dbReference>
<dbReference type="PANTHER" id="PTHR30046:SF0">
    <property type="entry name" value="FLAGELLAR M-RING PROTEIN"/>
    <property type="match status" value="1"/>
</dbReference>
<feature type="domain" description="Flagellar M-ring C-terminal" evidence="14">
    <location>
        <begin position="243"/>
        <end position="371"/>
    </location>
</feature>
<comment type="similarity">
    <text evidence="4">Belongs to the FliF family.</text>
</comment>
<evidence type="ECO:0000256" key="7">
    <source>
        <dbReference type="ARBA" id="ARBA00022692"/>
    </source>
</evidence>
<dbReference type="PIRSF" id="PIRSF004862">
    <property type="entry name" value="FliF"/>
    <property type="match status" value="1"/>
</dbReference>
<name>A0A1X7AP30_9GAMM</name>
<keyword evidence="15" id="KW-0966">Cell projection</keyword>
<keyword evidence="15" id="KW-0282">Flagellum</keyword>
<evidence type="ECO:0000256" key="1">
    <source>
        <dbReference type="ARBA" id="ARBA00003820"/>
    </source>
</evidence>
<keyword evidence="15" id="KW-0969">Cilium</keyword>
<dbReference type="PRINTS" id="PR01009">
    <property type="entry name" value="FLGMRINGFLIF"/>
</dbReference>
<dbReference type="InterPro" id="IPR013556">
    <property type="entry name" value="Flag_M-ring_C"/>
</dbReference>
<dbReference type="EMBL" id="FWPT01000009">
    <property type="protein sequence ID" value="SMA49882.1"/>
    <property type="molecule type" value="Genomic_DNA"/>
</dbReference>
<dbReference type="Pfam" id="PF08345">
    <property type="entry name" value="YscJ_FliF_C"/>
    <property type="match status" value="1"/>
</dbReference>
<keyword evidence="9 12" id="KW-0472">Membrane</keyword>
<evidence type="ECO:0000256" key="9">
    <source>
        <dbReference type="ARBA" id="ARBA00023136"/>
    </source>
</evidence>
<organism evidence="15 16">
    <name type="scientific">Parendozoicomonas haliclonae</name>
    <dbReference type="NCBI Taxonomy" id="1960125"/>
    <lineage>
        <taxon>Bacteria</taxon>
        <taxon>Pseudomonadati</taxon>
        <taxon>Pseudomonadota</taxon>
        <taxon>Gammaproteobacteria</taxon>
        <taxon>Oceanospirillales</taxon>
        <taxon>Endozoicomonadaceae</taxon>
        <taxon>Parendozoicomonas</taxon>
    </lineage>
</organism>
<evidence type="ECO:0000259" key="14">
    <source>
        <dbReference type="Pfam" id="PF08345"/>
    </source>
</evidence>
<keyword evidence="6" id="KW-1003">Cell membrane</keyword>
<evidence type="ECO:0000256" key="2">
    <source>
        <dbReference type="ARBA" id="ARBA00004117"/>
    </source>
</evidence>
<keyword evidence="10" id="KW-0975">Bacterial flagellum</keyword>
<evidence type="ECO:0000256" key="10">
    <source>
        <dbReference type="ARBA" id="ARBA00023143"/>
    </source>
</evidence>
<dbReference type="InterPro" id="IPR000067">
    <property type="entry name" value="FlgMring_FliF"/>
</dbReference>
<comment type="subcellular location">
    <subcellularLocation>
        <location evidence="2">Bacterial flagellum basal body</location>
    </subcellularLocation>
    <subcellularLocation>
        <location evidence="3">Cell membrane</location>
        <topology evidence="3">Multi-pass membrane protein</topology>
    </subcellularLocation>
</comment>
<evidence type="ECO:0000259" key="13">
    <source>
        <dbReference type="Pfam" id="PF01514"/>
    </source>
</evidence>
<dbReference type="InterPro" id="IPR045851">
    <property type="entry name" value="AMP-bd_C_sf"/>
</dbReference>
<feature type="transmembrane region" description="Helical" evidence="12">
    <location>
        <begin position="415"/>
        <end position="435"/>
    </location>
</feature>
<dbReference type="GO" id="GO:0003774">
    <property type="term" value="F:cytoskeletal motor activity"/>
    <property type="evidence" value="ECO:0007669"/>
    <property type="project" value="InterPro"/>
</dbReference>
<dbReference type="Proteomes" id="UP000196573">
    <property type="component" value="Unassembled WGS sequence"/>
</dbReference>
<evidence type="ECO:0000256" key="6">
    <source>
        <dbReference type="ARBA" id="ARBA00022475"/>
    </source>
</evidence>
<keyword evidence="8 12" id="KW-1133">Transmembrane helix</keyword>
<comment type="subunit">
    <text evidence="11">The basal body constitutes a major portion of the flagellar organelle and consists of four rings (L,P,S, and M) mounted on a central rod. The M ring is integral to the inner membrane of the cell and may be connected to the flagellar rod via the S ring. The S (supramembrane ring) lies just distal to the M ring. The L and P rings lie in the outer membrane and the periplasmic space, respectively.</text>
</comment>
<keyword evidence="16" id="KW-1185">Reference proteome</keyword>
<dbReference type="PANTHER" id="PTHR30046">
    <property type="entry name" value="FLAGELLAR M-RING PROTEIN"/>
    <property type="match status" value="1"/>
</dbReference>
<feature type="domain" description="Flagellar M-ring N-terminal" evidence="13">
    <location>
        <begin position="38"/>
        <end position="211"/>
    </location>
</feature>
<dbReference type="AlphaFoldDB" id="A0A1X7AP30"/>
<dbReference type="InterPro" id="IPR006182">
    <property type="entry name" value="FliF_N_dom"/>
</dbReference>
<dbReference type="GO" id="GO:0071973">
    <property type="term" value="P:bacterial-type flagellum-dependent cell motility"/>
    <property type="evidence" value="ECO:0007669"/>
    <property type="project" value="InterPro"/>
</dbReference>
<dbReference type="Gene3D" id="3.30.300.30">
    <property type="match status" value="1"/>
</dbReference>
<comment type="function">
    <text evidence="1">The M ring may be actively involved in energy transduction.</text>
</comment>
<dbReference type="RefSeq" id="WP_087112328.1">
    <property type="nucleotide sequence ID" value="NZ_CBCSCN010000011.1"/>
</dbReference>
<evidence type="ECO:0000256" key="4">
    <source>
        <dbReference type="ARBA" id="ARBA00007971"/>
    </source>
</evidence>
<evidence type="ECO:0000256" key="12">
    <source>
        <dbReference type="SAM" id="Phobius"/>
    </source>
</evidence>
<evidence type="ECO:0000313" key="15">
    <source>
        <dbReference type="EMBL" id="SMA49882.1"/>
    </source>
</evidence>
<dbReference type="Pfam" id="PF01514">
    <property type="entry name" value="YscJ_FliF"/>
    <property type="match status" value="1"/>
</dbReference>
<evidence type="ECO:0000313" key="16">
    <source>
        <dbReference type="Proteomes" id="UP000196573"/>
    </source>
</evidence>
<dbReference type="OrthoDB" id="8554211at2"/>
<dbReference type="InterPro" id="IPR043427">
    <property type="entry name" value="YscJ/FliF"/>
</dbReference>
<evidence type="ECO:0000256" key="11">
    <source>
        <dbReference type="ARBA" id="ARBA00025936"/>
    </source>
</evidence>
<keyword evidence="7 12" id="KW-0812">Transmembrane</keyword>
<dbReference type="NCBIfam" id="TIGR00206">
    <property type="entry name" value="fliF"/>
    <property type="match status" value="1"/>
</dbReference>
<feature type="transmembrane region" description="Helical" evidence="12">
    <location>
        <begin position="16"/>
        <end position="36"/>
    </location>
</feature>
<proteinExistence type="inferred from homology"/>
<accession>A0A1X7AP30</accession>
<gene>
    <name evidence="15" type="primary">fliF_3</name>
    <name evidence="15" type="ORF">EHSB41UT_03673</name>
</gene>
<evidence type="ECO:0000256" key="3">
    <source>
        <dbReference type="ARBA" id="ARBA00004651"/>
    </source>
</evidence>
<dbReference type="GO" id="GO:0005886">
    <property type="term" value="C:plasma membrane"/>
    <property type="evidence" value="ECO:0007669"/>
    <property type="project" value="UniProtKB-SubCell"/>
</dbReference>
<sequence length="469" mass="51118">MAVTENREPVNNYKTIILVVVGLVILIAPILLYFLFMKESYEPLLSNINESRAAILADELGRQGIDYRYIAESQTVEVNTQQIHQARMALVSNGDIGSAATGFELFDEAGYGMTGFTQKVNFQRALQGELERTITNFEGIRMARVHLVLPEQSLFRDQQGEASASVVLMLKPGFQPDTRQVASIQQLVAAAVPSLNPDGIVISNSTGQVLSTPGGESAEMTGQLGYKQAVEQYYTNKLTTLAEQALGAGQVAVVVDAKIDFTQYSTQRENPLTQADGTATLLKSRTVTEFESATGKDGKSKPGIIKESIEQDFQAGKELVRMEQQPGVIETLHVSVLVNAPITADEQSALDSLIRSAAGLDGQRGDTLALSVLSPKIQMPVPVESPVVAPVMIHKSEEPLQGKTTSMWAGERTGMHYLLIGGAVLILMLGIVVAIRMQSRRLPKAERELLLADMQDWLTTEDVRYAVRQ</sequence>
<protein>
    <recommendedName>
        <fullName evidence="5">Flagellar M-ring protein</fullName>
    </recommendedName>
</protein>
<evidence type="ECO:0000256" key="5">
    <source>
        <dbReference type="ARBA" id="ARBA00017949"/>
    </source>
</evidence>
<evidence type="ECO:0000256" key="8">
    <source>
        <dbReference type="ARBA" id="ARBA00022989"/>
    </source>
</evidence>
<reference evidence="15 16" key="1">
    <citation type="submission" date="2017-03" db="EMBL/GenBank/DDBJ databases">
        <authorList>
            <person name="Afonso C.L."/>
            <person name="Miller P.J."/>
            <person name="Scott M.A."/>
            <person name="Spackman E."/>
            <person name="Goraichik I."/>
            <person name="Dimitrov K.M."/>
            <person name="Suarez D.L."/>
            <person name="Swayne D.E."/>
        </authorList>
    </citation>
    <scope>NUCLEOTIDE SEQUENCE [LARGE SCALE GENOMIC DNA]</scope>
    <source>
        <strain evidence="15">SB41UT1</strain>
    </source>
</reference>